<dbReference type="Proteomes" id="UP000240506">
    <property type="component" value="Unassembled WGS sequence"/>
</dbReference>
<comment type="caution">
    <text evidence="2">The sequence shown here is derived from an EMBL/GenBank/DDBJ whole genome shotgun (WGS) entry which is preliminary data.</text>
</comment>
<name>A0ABX5HSV9_9GAMM</name>
<feature type="domain" description="Endonuclease NucS C-terminal" evidence="1">
    <location>
        <begin position="2"/>
        <end position="83"/>
    </location>
</feature>
<dbReference type="InterPro" id="IPR048301">
    <property type="entry name" value="NucS_C"/>
</dbReference>
<gene>
    <name evidence="2" type="ORF">C9I43_01060</name>
</gene>
<evidence type="ECO:0000313" key="2">
    <source>
        <dbReference type="EMBL" id="PTA49212.1"/>
    </source>
</evidence>
<organism evidence="2 3">
    <name type="scientific">Shewanella morhuae</name>
    <dbReference type="NCBI Taxonomy" id="365591"/>
    <lineage>
        <taxon>Bacteria</taxon>
        <taxon>Pseudomonadati</taxon>
        <taxon>Pseudomonadota</taxon>
        <taxon>Gammaproteobacteria</taxon>
        <taxon>Alteromonadales</taxon>
        <taxon>Shewanellaceae</taxon>
        <taxon>Shewanella</taxon>
    </lineage>
</organism>
<sequence>MSESKIRDKLISNLSIFDMGLELVGKEYFVPNSEGTRGFIDILAKDNYGRYVIIELKRSNSSSRQAIHEVLKYIEGLKENKSLKDDEIVSLIVSTEWNELIIPFSSYVSKFNSEVVGFKLHIDESHNPISVDKIKPIEIQNERVFSHNHTCYFYFDKNSMNAGLKSISDSYLAKGIEDYVLVVLKYDAVSVDQDKSIVGFRECFNLSNEMVSLNFLVYTSNQLLSDVRYLKIIKSNENILEEFDEDYISSLKGLDKTEELNRIVLDQLPFAKKDYVELGYPAKFSHDILECGWEVLYIKRYGRVLNNDILTDESIINELKGLTGHDYCIYQKKFRSLEHFKNSSMEMESCLTHHYVWRKGVASAVQDACNRLDEKILNSINSYIFNPSNTLYTINLMIKSAMQSENVEQWIPRYFIDIETDDYFYKYYGCLIELDLGAGEIDLNKVIEDCYEGNESKIIKSQAHGGFDKNDCEFVMTYGLEYANYLVVLNKKENVENGFYYNGFRYCRAESPHPYAAIINFIKTRTEFCKSIYELYDRHDLGGGFFIH</sequence>
<protein>
    <recommendedName>
        <fullName evidence="1">Endonuclease NucS C-terminal domain-containing protein</fullName>
    </recommendedName>
</protein>
<dbReference type="RefSeq" id="WP_107881559.1">
    <property type="nucleotide sequence ID" value="NZ_PYSG01000002.1"/>
</dbReference>
<dbReference type="EMBL" id="PYSG01000002">
    <property type="protein sequence ID" value="PTA49212.1"/>
    <property type="molecule type" value="Genomic_DNA"/>
</dbReference>
<evidence type="ECO:0000313" key="3">
    <source>
        <dbReference type="Proteomes" id="UP000240506"/>
    </source>
</evidence>
<evidence type="ECO:0000259" key="1">
    <source>
        <dbReference type="Pfam" id="PF01939"/>
    </source>
</evidence>
<dbReference type="InterPro" id="IPR011856">
    <property type="entry name" value="tRNA_endonuc-like_dom_sf"/>
</dbReference>
<dbReference type="Pfam" id="PF01939">
    <property type="entry name" value="NucS_C"/>
    <property type="match status" value="1"/>
</dbReference>
<proteinExistence type="predicted"/>
<keyword evidence="3" id="KW-1185">Reference proteome</keyword>
<accession>A0ABX5HSV9</accession>
<dbReference type="Gene3D" id="3.40.1350.10">
    <property type="match status" value="1"/>
</dbReference>
<reference evidence="2 3" key="1">
    <citation type="submission" date="2018-04" db="EMBL/GenBank/DDBJ databases">
        <title>Genomic sequence of a freshwater isolate of Shewanella morhuae.</title>
        <authorList>
            <person name="Castillo D.E."/>
            <person name="Gram L."/>
        </authorList>
    </citation>
    <scope>NUCLEOTIDE SEQUENCE [LARGE SCALE GENOMIC DNA]</scope>
    <source>
        <strain evidence="2 3">CW7</strain>
    </source>
</reference>